<protein>
    <submittedName>
        <fullName evidence="2">Uncharacterized protein</fullName>
    </submittedName>
</protein>
<dbReference type="Proteomes" id="UP000319700">
    <property type="component" value="Unassembled WGS sequence"/>
</dbReference>
<organism evidence="2 3">
    <name type="scientific">Flavobacterium pectinovorum</name>
    <dbReference type="NCBI Taxonomy" id="29533"/>
    <lineage>
        <taxon>Bacteria</taxon>
        <taxon>Pseudomonadati</taxon>
        <taxon>Bacteroidota</taxon>
        <taxon>Flavobacteriia</taxon>
        <taxon>Flavobacteriales</taxon>
        <taxon>Flavobacteriaceae</taxon>
        <taxon>Flavobacterium</taxon>
    </lineage>
</organism>
<keyword evidence="3" id="KW-1185">Reference proteome</keyword>
<feature type="transmembrane region" description="Helical" evidence="1">
    <location>
        <begin position="6"/>
        <end position="27"/>
    </location>
</feature>
<dbReference type="OrthoDB" id="1343876at2"/>
<proteinExistence type="predicted"/>
<dbReference type="RefSeq" id="WP_140502243.1">
    <property type="nucleotide sequence ID" value="NZ_RCZH01000001.1"/>
</dbReference>
<dbReference type="STRING" id="29533.SAMN05444387_0777"/>
<accession>A0A502F5B5</accession>
<sequence length="173" mass="19691">MTEIVLGIVISILTGVVSSYLFLMYFLNRKRVKIEISSHISKVTFEGQTNYFFKFINKTNSEIFDIRIEPTFYKQVGGVGGMNIQGKDIVLKDNFISYIPCKNSRDTNGLHAMRVRTTEDIELNWSDNSSYIRLTVIAKHSLSGFTNVFVKDFYSRDAITDKKFKSGDDLGVG</sequence>
<evidence type="ECO:0000313" key="3">
    <source>
        <dbReference type="Proteomes" id="UP000319700"/>
    </source>
</evidence>
<gene>
    <name evidence="2" type="ORF">EAH81_00350</name>
</gene>
<evidence type="ECO:0000313" key="2">
    <source>
        <dbReference type="EMBL" id="TPG45087.1"/>
    </source>
</evidence>
<keyword evidence="1" id="KW-1133">Transmembrane helix</keyword>
<dbReference type="EMBL" id="RCZH01000001">
    <property type="protein sequence ID" value="TPG45087.1"/>
    <property type="molecule type" value="Genomic_DNA"/>
</dbReference>
<dbReference type="AlphaFoldDB" id="A0A502F5B5"/>
<evidence type="ECO:0000256" key="1">
    <source>
        <dbReference type="SAM" id="Phobius"/>
    </source>
</evidence>
<keyword evidence="1" id="KW-0472">Membrane</keyword>
<reference evidence="2 3" key="1">
    <citation type="journal article" date="2019" name="Environ. Microbiol.">
        <title>Species interactions and distinct microbial communities in high Arctic permafrost affected cryosols are associated with the CH4 and CO2 gas fluxes.</title>
        <authorList>
            <person name="Altshuler I."/>
            <person name="Hamel J."/>
            <person name="Turney S."/>
            <person name="Magnuson E."/>
            <person name="Levesque R."/>
            <person name="Greer C."/>
            <person name="Whyte L.G."/>
        </authorList>
    </citation>
    <scope>NUCLEOTIDE SEQUENCE [LARGE SCALE GENOMIC DNA]</scope>
    <source>
        <strain evidence="2 3">42</strain>
    </source>
</reference>
<keyword evidence="1" id="KW-0812">Transmembrane</keyword>
<comment type="caution">
    <text evidence="2">The sequence shown here is derived from an EMBL/GenBank/DDBJ whole genome shotgun (WGS) entry which is preliminary data.</text>
</comment>
<name>A0A502F5B5_9FLAO</name>